<dbReference type="AlphaFoldDB" id="A0A5C6C0R4"/>
<gene>
    <name evidence="2" type="ORF">Poly21_39600</name>
</gene>
<keyword evidence="1" id="KW-0732">Signal</keyword>
<protein>
    <recommendedName>
        <fullName evidence="4">Secreted protein</fullName>
    </recommendedName>
</protein>
<evidence type="ECO:0008006" key="4">
    <source>
        <dbReference type="Google" id="ProtNLM"/>
    </source>
</evidence>
<dbReference type="EMBL" id="SJPU01000002">
    <property type="protein sequence ID" value="TWU16754.1"/>
    <property type="molecule type" value="Genomic_DNA"/>
</dbReference>
<accession>A0A5C6C0R4</accession>
<proteinExistence type="predicted"/>
<sequence>MRISGLLVFSVLLFAFLAGCSGSSGPNVVTEQDELANYAAEHPNPEGTSPD</sequence>
<reference evidence="2 3" key="1">
    <citation type="journal article" date="2020" name="Antonie Van Leeuwenhoek">
        <title>Rhodopirellula heiligendammensis sp. nov., Rhodopirellula pilleata sp. nov., and Rhodopirellula solitaria sp. nov. isolated from natural or artificial marine surfaces in Northern Germany and California, USA, and emended description of the genus Rhodopirellula.</title>
        <authorList>
            <person name="Kallscheuer N."/>
            <person name="Wiegand S."/>
            <person name="Jogler M."/>
            <person name="Boedeker C."/>
            <person name="Peeters S.H."/>
            <person name="Rast P."/>
            <person name="Heuer A."/>
            <person name="Jetten M.S.M."/>
            <person name="Rohde M."/>
            <person name="Jogler C."/>
        </authorList>
    </citation>
    <scope>NUCLEOTIDE SEQUENCE [LARGE SCALE GENOMIC DNA]</scope>
    <source>
        <strain evidence="2 3">Poly21</strain>
    </source>
</reference>
<dbReference type="PROSITE" id="PS51257">
    <property type="entry name" value="PROKAR_LIPOPROTEIN"/>
    <property type="match status" value="1"/>
</dbReference>
<dbReference type="RefSeq" id="WP_302119528.1">
    <property type="nucleotide sequence ID" value="NZ_SJPU01000002.1"/>
</dbReference>
<evidence type="ECO:0000313" key="2">
    <source>
        <dbReference type="EMBL" id="TWU16754.1"/>
    </source>
</evidence>
<organism evidence="2 3">
    <name type="scientific">Allorhodopirellula heiligendammensis</name>
    <dbReference type="NCBI Taxonomy" id="2714739"/>
    <lineage>
        <taxon>Bacteria</taxon>
        <taxon>Pseudomonadati</taxon>
        <taxon>Planctomycetota</taxon>
        <taxon>Planctomycetia</taxon>
        <taxon>Pirellulales</taxon>
        <taxon>Pirellulaceae</taxon>
        <taxon>Allorhodopirellula</taxon>
    </lineage>
</organism>
<feature type="signal peptide" evidence="1">
    <location>
        <begin position="1"/>
        <end position="20"/>
    </location>
</feature>
<name>A0A5C6C0R4_9BACT</name>
<feature type="chain" id="PRO_5022805298" description="Secreted protein" evidence="1">
    <location>
        <begin position="21"/>
        <end position="51"/>
    </location>
</feature>
<evidence type="ECO:0000256" key="1">
    <source>
        <dbReference type="SAM" id="SignalP"/>
    </source>
</evidence>
<comment type="caution">
    <text evidence="2">The sequence shown here is derived from an EMBL/GenBank/DDBJ whole genome shotgun (WGS) entry which is preliminary data.</text>
</comment>
<dbReference type="Proteomes" id="UP000319908">
    <property type="component" value="Unassembled WGS sequence"/>
</dbReference>
<keyword evidence="3" id="KW-1185">Reference proteome</keyword>
<evidence type="ECO:0000313" key="3">
    <source>
        <dbReference type="Proteomes" id="UP000319908"/>
    </source>
</evidence>